<accession>A0A9P3PMW9</accession>
<dbReference type="GO" id="GO:0005829">
    <property type="term" value="C:cytosol"/>
    <property type="evidence" value="ECO:0007669"/>
    <property type="project" value="TreeGrafter"/>
</dbReference>
<evidence type="ECO:0000313" key="3">
    <source>
        <dbReference type="Proteomes" id="UP001063166"/>
    </source>
</evidence>
<dbReference type="PANTHER" id="PTHR31859">
    <property type="entry name" value="TETRATRICOPEPTIDE REPEAT PROTEIN 39 FAMILY MEMBER"/>
    <property type="match status" value="1"/>
</dbReference>
<dbReference type="SUPFAM" id="SSF48452">
    <property type="entry name" value="TPR-like"/>
    <property type="match status" value="1"/>
</dbReference>
<feature type="compositionally biased region" description="Low complexity" evidence="1">
    <location>
        <begin position="563"/>
        <end position="573"/>
    </location>
</feature>
<evidence type="ECO:0000256" key="1">
    <source>
        <dbReference type="SAM" id="MobiDB-lite"/>
    </source>
</evidence>
<gene>
    <name evidence="2" type="primary">IML2</name>
    <name evidence="2" type="ORF">LshimejAT787_0604770</name>
</gene>
<dbReference type="PANTHER" id="PTHR31859:SF1">
    <property type="entry name" value="TETRATRICOPEPTIDE REPEAT PROTEIN 39C"/>
    <property type="match status" value="1"/>
</dbReference>
<feature type="region of interest" description="Disordered" evidence="1">
    <location>
        <begin position="524"/>
        <end position="597"/>
    </location>
</feature>
<feature type="region of interest" description="Disordered" evidence="1">
    <location>
        <begin position="154"/>
        <end position="186"/>
    </location>
</feature>
<dbReference type="AlphaFoldDB" id="A0A9P3PMW9"/>
<organism evidence="2 3">
    <name type="scientific">Lyophyllum shimeji</name>
    <name type="common">Hon-shimeji</name>
    <name type="synonym">Tricholoma shimeji</name>
    <dbReference type="NCBI Taxonomy" id="47721"/>
    <lineage>
        <taxon>Eukaryota</taxon>
        <taxon>Fungi</taxon>
        <taxon>Dikarya</taxon>
        <taxon>Basidiomycota</taxon>
        <taxon>Agaricomycotina</taxon>
        <taxon>Agaricomycetes</taxon>
        <taxon>Agaricomycetidae</taxon>
        <taxon>Agaricales</taxon>
        <taxon>Tricholomatineae</taxon>
        <taxon>Lyophyllaceae</taxon>
        <taxon>Lyophyllum</taxon>
    </lineage>
</organism>
<dbReference type="GO" id="GO:0005741">
    <property type="term" value="C:mitochondrial outer membrane"/>
    <property type="evidence" value="ECO:0007669"/>
    <property type="project" value="TreeGrafter"/>
</dbReference>
<sequence>MTTTTDPDELLLSATRGFDYLFANDLVRAKAHFAGKDDPFHLLGEGVCAFLEAALGMETGLMTEATRCLTQSEAGARSHMKAPKDRSRKRRFPPGLEWEILNADAVILLGLTNALSESYMGYLQCMYALNSAHSKFSKLYKTVFPHGLDAYDTPAGSRAPSRKSSSPSMHSAPSTPTTSNPAPSRSLFARLTGSASSSTATLSVPNLHTVTSANGTAGGGDQLPPDGPVEELVVAGTAFGYGLFNLVFSLLPKKVQGIVGFLGFKHDRQLALRALAVSAQKKDVHSVFAGLVLMTYYGVVLLLSGFQADEQHIIKQYKAIVDSIESRYPEGALWILNRAKILRMSYDPEGAIQVLREGLRPDRPHSFAQADTLLVFELAWTLLGQRRYQEAADMFIKVTELNSWSHGTYYFLAAGCYISLGNTSKAQALLDQVPELIEQRKISGKDLPTEVLIKKKLEFYKEKQKRRGGDEKLYAQCIKISIAEELGLFWNTHARIERRLALKHIRDLSALTPVVSVSIANAATPTPTPLSPLPRPHRTPQAVFGFSHDLRPMPSSAHHRSSSSHSTPRNSASIDSTRSTATGPVEGNPNGLPDLDTPDELAVRHLLVGVCERTAGQYEEARTNLKAACALHSQVRVSTWVGGVAMFELAVLDLKEVEAKEEEARFNGSVGNGAGVHEAVKRLTQWDKATKSAGKKLDAAMALAGSSVDLSSRLDSRVSMLRDEIAGKREALGI</sequence>
<reference evidence="2" key="1">
    <citation type="submission" date="2022-07" db="EMBL/GenBank/DDBJ databases">
        <title>The genome of Lyophyllum shimeji provides insight into the initial evolution of ectomycorrhizal fungal genome.</title>
        <authorList>
            <person name="Kobayashi Y."/>
            <person name="Shibata T."/>
            <person name="Hirakawa H."/>
            <person name="Shigenobu S."/>
            <person name="Nishiyama T."/>
            <person name="Yamada A."/>
            <person name="Hasebe M."/>
            <person name="Kawaguchi M."/>
        </authorList>
    </citation>
    <scope>NUCLEOTIDE SEQUENCE</scope>
    <source>
        <strain evidence="2">AT787</strain>
    </source>
</reference>
<proteinExistence type="predicted"/>
<dbReference type="InterPro" id="IPR011990">
    <property type="entry name" value="TPR-like_helical_dom_sf"/>
</dbReference>
<dbReference type="Proteomes" id="UP001063166">
    <property type="component" value="Unassembled WGS sequence"/>
</dbReference>
<dbReference type="InterPro" id="IPR019412">
    <property type="entry name" value="IML2/TPR_39"/>
</dbReference>
<dbReference type="EMBL" id="BRPK01000006">
    <property type="protein sequence ID" value="GLB39315.1"/>
    <property type="molecule type" value="Genomic_DNA"/>
</dbReference>
<feature type="compositionally biased region" description="Low complexity" evidence="1">
    <location>
        <begin position="154"/>
        <end position="184"/>
    </location>
</feature>
<dbReference type="Pfam" id="PF10300">
    <property type="entry name" value="Iml2-TPR_39"/>
    <property type="match status" value="1"/>
</dbReference>
<keyword evidence="3" id="KW-1185">Reference proteome</keyword>
<evidence type="ECO:0000313" key="2">
    <source>
        <dbReference type="EMBL" id="GLB39315.1"/>
    </source>
</evidence>
<comment type="caution">
    <text evidence="2">The sequence shown here is derived from an EMBL/GenBank/DDBJ whole genome shotgun (WGS) entry which is preliminary data.</text>
</comment>
<name>A0A9P3PMW9_LYOSH</name>
<dbReference type="GO" id="GO:0005634">
    <property type="term" value="C:nucleus"/>
    <property type="evidence" value="ECO:0007669"/>
    <property type="project" value="TreeGrafter"/>
</dbReference>
<protein>
    <recommendedName>
        <fullName evidence="4">Mitochondrial outer membrane protein IML2</fullName>
    </recommendedName>
</protein>
<evidence type="ECO:0008006" key="4">
    <source>
        <dbReference type="Google" id="ProtNLM"/>
    </source>
</evidence>
<dbReference type="OrthoDB" id="2154985at2759"/>
<dbReference type="Gene3D" id="1.25.40.10">
    <property type="entry name" value="Tetratricopeptide repeat domain"/>
    <property type="match status" value="1"/>
</dbReference>